<dbReference type="EMBL" id="JALLPJ020000920">
    <property type="protein sequence ID" value="KAL3779758.1"/>
    <property type="molecule type" value="Genomic_DNA"/>
</dbReference>
<gene>
    <name evidence="2" type="ORF">ACHAWO_003468</name>
</gene>
<keyword evidence="3" id="KW-1185">Reference proteome</keyword>
<evidence type="ECO:0000259" key="1">
    <source>
        <dbReference type="Pfam" id="PF13460"/>
    </source>
</evidence>
<organism evidence="2 3">
    <name type="scientific">Cyclotella atomus</name>
    <dbReference type="NCBI Taxonomy" id="382360"/>
    <lineage>
        <taxon>Eukaryota</taxon>
        <taxon>Sar</taxon>
        <taxon>Stramenopiles</taxon>
        <taxon>Ochrophyta</taxon>
        <taxon>Bacillariophyta</taxon>
        <taxon>Coscinodiscophyceae</taxon>
        <taxon>Thalassiosirophycidae</taxon>
        <taxon>Stephanodiscales</taxon>
        <taxon>Stephanodiscaceae</taxon>
        <taxon>Cyclotella</taxon>
    </lineage>
</organism>
<reference evidence="2 3" key="1">
    <citation type="submission" date="2024-10" db="EMBL/GenBank/DDBJ databases">
        <title>Updated reference genomes for cyclostephanoid diatoms.</title>
        <authorList>
            <person name="Roberts W.R."/>
            <person name="Alverson A.J."/>
        </authorList>
    </citation>
    <scope>NUCLEOTIDE SEQUENCE [LARGE SCALE GENOMIC DNA]</scope>
    <source>
        <strain evidence="2 3">AJA010-31</strain>
    </source>
</reference>
<protein>
    <recommendedName>
        <fullName evidence="1">NAD(P)-binding domain-containing protein</fullName>
    </recommendedName>
</protein>
<evidence type="ECO:0000313" key="2">
    <source>
        <dbReference type="EMBL" id="KAL3779758.1"/>
    </source>
</evidence>
<dbReference type="Proteomes" id="UP001530400">
    <property type="component" value="Unassembled WGS sequence"/>
</dbReference>
<name>A0ABD3NVL8_9STRA</name>
<dbReference type="PANTHER" id="PTHR15020:SF11">
    <property type="entry name" value="OS06G0360300 PROTEIN"/>
    <property type="match status" value="1"/>
</dbReference>
<feature type="domain" description="NAD(P)-binding" evidence="1">
    <location>
        <begin position="67"/>
        <end position="238"/>
    </location>
</feature>
<evidence type="ECO:0000313" key="3">
    <source>
        <dbReference type="Proteomes" id="UP001530400"/>
    </source>
</evidence>
<accession>A0ABD3NVL8</accession>
<dbReference type="SUPFAM" id="SSF51735">
    <property type="entry name" value="NAD(P)-binding Rossmann-fold domains"/>
    <property type="match status" value="1"/>
</dbReference>
<dbReference type="InterPro" id="IPR016040">
    <property type="entry name" value="NAD(P)-bd_dom"/>
</dbReference>
<comment type="caution">
    <text evidence="2">The sequence shown here is derived from an EMBL/GenBank/DDBJ whole genome shotgun (WGS) entry which is preliminary data.</text>
</comment>
<proteinExistence type="predicted"/>
<dbReference type="AlphaFoldDB" id="A0ABD3NVL8"/>
<dbReference type="PANTHER" id="PTHR15020">
    <property type="entry name" value="FLAVIN REDUCTASE-RELATED"/>
    <property type="match status" value="1"/>
</dbReference>
<sequence>MTSRLIILYGIGGLSDVGRHAILAALENKSVQHITVITEHPDKLNDKNWECNCDKGHTNPFNDSANVSRLKMVSINSWKKEQPDLGMHFEGADAVISCLGHRQPGWKYPELIQQGLIAHDGNMQVIRAMDEAKVDRVVVISSFGLRTDGDVIWPHWARRIMACLFSTFQRKARDDLEAMEKMYRSSSLDYLIVKPVGIGEEKVPVGEYYLQEANGEAVGGNMAKLDVARFMVDQAVNPSFHRTSKIVGAKPGSPM</sequence>
<dbReference type="Pfam" id="PF13460">
    <property type="entry name" value="NAD_binding_10"/>
    <property type="match status" value="1"/>
</dbReference>
<dbReference type="Gene3D" id="3.40.50.720">
    <property type="entry name" value="NAD(P)-binding Rossmann-like Domain"/>
    <property type="match status" value="1"/>
</dbReference>
<dbReference type="InterPro" id="IPR036291">
    <property type="entry name" value="NAD(P)-bd_dom_sf"/>
</dbReference>